<keyword evidence="1" id="KW-1133">Transmembrane helix</keyword>
<gene>
    <name evidence="2" type="ORF">ARB_01990</name>
</gene>
<evidence type="ECO:0000256" key="1">
    <source>
        <dbReference type="SAM" id="Phobius"/>
    </source>
</evidence>
<dbReference type="EMBL" id="ABSU01000024">
    <property type="protein sequence ID" value="EFE31122.1"/>
    <property type="molecule type" value="Genomic_DNA"/>
</dbReference>
<dbReference type="AlphaFoldDB" id="D4B0L5"/>
<sequence>MAWEREWGMEKGWGSGSGPGSEYESGLNLTIALTLALALTLELALLALRYGRGRPRRREGGREGGGGGKTDRMCKETTLLHMLPERQIFTYKLNHDPNDMSHSAHGFWSTEILVTKFLAQREASKAEKLNILIVRVVALSDNRVSHHVTKYISTVKNWSGRGVVWEPL</sequence>
<name>D4B0L5_ARTBC</name>
<feature type="transmembrane region" description="Helical" evidence="1">
    <location>
        <begin position="27"/>
        <end position="48"/>
    </location>
</feature>
<keyword evidence="1" id="KW-0812">Transmembrane</keyword>
<accession>D4B0L5</accession>
<dbReference type="HOGENOM" id="CLU_1586063_0_0_1"/>
<proteinExistence type="predicted"/>
<comment type="caution">
    <text evidence="2">The sequence shown here is derived from an EMBL/GenBank/DDBJ whole genome shotgun (WGS) entry which is preliminary data.</text>
</comment>
<dbReference type="GeneID" id="9523534"/>
<protein>
    <submittedName>
        <fullName evidence="2">Uncharacterized protein</fullName>
    </submittedName>
</protein>
<dbReference type="RefSeq" id="XP_003011762.1">
    <property type="nucleotide sequence ID" value="XM_003011716.1"/>
</dbReference>
<evidence type="ECO:0000313" key="3">
    <source>
        <dbReference type="Proteomes" id="UP000008866"/>
    </source>
</evidence>
<organism evidence="2 3">
    <name type="scientific">Arthroderma benhamiae (strain ATCC MYA-4681 / CBS 112371)</name>
    <name type="common">Trichophyton mentagrophytes</name>
    <dbReference type="NCBI Taxonomy" id="663331"/>
    <lineage>
        <taxon>Eukaryota</taxon>
        <taxon>Fungi</taxon>
        <taxon>Dikarya</taxon>
        <taxon>Ascomycota</taxon>
        <taxon>Pezizomycotina</taxon>
        <taxon>Eurotiomycetes</taxon>
        <taxon>Eurotiomycetidae</taxon>
        <taxon>Onygenales</taxon>
        <taxon>Arthrodermataceae</taxon>
        <taxon>Trichophyton</taxon>
    </lineage>
</organism>
<reference evidence="3" key="1">
    <citation type="journal article" date="2011" name="Genome Biol.">
        <title>Comparative and functional genomics provide insights into the pathogenicity of dermatophytic fungi.</title>
        <authorList>
            <person name="Burmester A."/>
            <person name="Shelest E."/>
            <person name="Gloeckner G."/>
            <person name="Heddergott C."/>
            <person name="Schindler S."/>
            <person name="Staib P."/>
            <person name="Heidel A."/>
            <person name="Felder M."/>
            <person name="Petzold A."/>
            <person name="Szafranski K."/>
            <person name="Feuermann M."/>
            <person name="Pedruzzi I."/>
            <person name="Priebe S."/>
            <person name="Groth M."/>
            <person name="Winkler R."/>
            <person name="Li W."/>
            <person name="Kniemeyer O."/>
            <person name="Schroeckh V."/>
            <person name="Hertweck C."/>
            <person name="Hube B."/>
            <person name="White T.C."/>
            <person name="Platzer M."/>
            <person name="Guthke R."/>
            <person name="Heitman J."/>
            <person name="Woestemeyer J."/>
            <person name="Zipfel P.F."/>
            <person name="Monod M."/>
            <person name="Brakhage A.A."/>
        </authorList>
    </citation>
    <scope>NUCLEOTIDE SEQUENCE [LARGE SCALE GENOMIC DNA]</scope>
    <source>
        <strain evidence="3">ATCC MYA-4681 / CBS 112371</strain>
    </source>
</reference>
<dbReference type="Proteomes" id="UP000008866">
    <property type="component" value="Unassembled WGS sequence"/>
</dbReference>
<keyword evidence="3" id="KW-1185">Reference proteome</keyword>
<evidence type="ECO:0000313" key="2">
    <source>
        <dbReference type="EMBL" id="EFE31122.1"/>
    </source>
</evidence>
<dbReference type="eggNOG" id="ENOG502RME9">
    <property type="taxonomic scope" value="Eukaryota"/>
</dbReference>
<keyword evidence="1" id="KW-0472">Membrane</keyword>
<dbReference type="KEGG" id="abe:ARB_01990"/>